<dbReference type="RefSeq" id="WP_345042459.1">
    <property type="nucleotide sequence ID" value="NZ_BAABED010000001.1"/>
</dbReference>
<name>A0ABV5URG9_9MICC</name>
<accession>A0ABV5URG9</accession>
<evidence type="ECO:0000313" key="1">
    <source>
        <dbReference type="EMBL" id="MFB9713967.1"/>
    </source>
</evidence>
<reference evidence="1 2" key="1">
    <citation type="submission" date="2024-09" db="EMBL/GenBank/DDBJ databases">
        <authorList>
            <person name="Sun Q."/>
            <person name="Mori K."/>
        </authorList>
    </citation>
    <scope>NUCLEOTIDE SEQUENCE [LARGE SCALE GENOMIC DNA]</scope>
    <source>
        <strain evidence="1 2">JCM 13519</strain>
    </source>
</reference>
<dbReference type="Proteomes" id="UP001589536">
    <property type="component" value="Unassembled WGS sequence"/>
</dbReference>
<sequence length="207" mass="24131">MNTKPTAAERAAERFHADTADHVMEVALDQGFYRHLRFGTGFNWFEIITTPGQLTFRGDMGTYVFARTDDMFTFFENSSGRINPSYWAEKVQAQDIHSPVREYSKDLFVEHVLEEFWNRRDDLEDAAVVWREIREELLHEYGPAGDESLAITAAMEFRHGGFEFYDVTDWRLKTYSFHFLYALHAIVDGIRQYRQHQKSLQSAAVAA</sequence>
<evidence type="ECO:0008006" key="3">
    <source>
        <dbReference type="Google" id="ProtNLM"/>
    </source>
</evidence>
<evidence type="ECO:0000313" key="2">
    <source>
        <dbReference type="Proteomes" id="UP001589536"/>
    </source>
</evidence>
<organism evidence="1 2">
    <name type="scientific">Arthrobacter methylotrophus</name>
    <dbReference type="NCBI Taxonomy" id="121291"/>
    <lineage>
        <taxon>Bacteria</taxon>
        <taxon>Bacillati</taxon>
        <taxon>Actinomycetota</taxon>
        <taxon>Actinomycetes</taxon>
        <taxon>Micrococcales</taxon>
        <taxon>Micrococcaceae</taxon>
        <taxon>Arthrobacter</taxon>
    </lineage>
</organism>
<comment type="caution">
    <text evidence="1">The sequence shown here is derived from an EMBL/GenBank/DDBJ whole genome shotgun (WGS) entry which is preliminary data.</text>
</comment>
<dbReference type="EMBL" id="JBHMBH010000019">
    <property type="protein sequence ID" value="MFB9713967.1"/>
    <property type="molecule type" value="Genomic_DNA"/>
</dbReference>
<gene>
    <name evidence="1" type="ORF">ACFFPI_07335</name>
</gene>
<protein>
    <recommendedName>
        <fullName evidence="3">DUF4304 domain-containing protein</fullName>
    </recommendedName>
</protein>
<keyword evidence="2" id="KW-1185">Reference proteome</keyword>
<proteinExistence type="predicted"/>